<dbReference type="EMBL" id="LNCD01000137">
    <property type="protein sequence ID" value="KWV42151.1"/>
    <property type="molecule type" value="Genomic_DNA"/>
</dbReference>
<protein>
    <submittedName>
        <fullName evidence="1">Uncharacterized protein</fullName>
    </submittedName>
</protein>
<accession>A0A109J4E4</accession>
<name>A0A109J4E4_9HYPH</name>
<evidence type="ECO:0000313" key="2">
    <source>
        <dbReference type="Proteomes" id="UP000068164"/>
    </source>
</evidence>
<keyword evidence="2" id="KW-1185">Reference proteome</keyword>
<comment type="caution">
    <text evidence="1">The sequence shown here is derived from an EMBL/GenBank/DDBJ whole genome shotgun (WGS) entry which is preliminary data.</text>
</comment>
<gene>
    <name evidence="1" type="ORF">AS026_21315</name>
</gene>
<evidence type="ECO:0000313" key="1">
    <source>
        <dbReference type="EMBL" id="KWV42151.1"/>
    </source>
</evidence>
<sequence>MIDYQVTSDATAIYRDTTGARLATTNSAGDVGNVAAIMRDSTVRVNSPFKAAQVTLIERSKIVG</sequence>
<dbReference type="Proteomes" id="UP000068164">
    <property type="component" value="Unassembled WGS sequence"/>
</dbReference>
<reference evidence="1 2" key="1">
    <citation type="submission" date="2015-11" db="EMBL/GenBank/DDBJ databases">
        <title>Draft Genome Sequence of the Strain BR 10423 (Rhizobium sp.) isolated from nodules of Mimosa pudica.</title>
        <authorList>
            <person name="Barauna A.C."/>
            <person name="Zilli J.E."/>
            <person name="Simoes-Araujo J.L."/>
            <person name="Reis V.M."/>
            <person name="James E.K."/>
            <person name="Reis F.B.Jr."/>
            <person name="Rouws L.F."/>
            <person name="Passos S.R."/>
            <person name="Gois S.R."/>
        </authorList>
    </citation>
    <scope>NUCLEOTIDE SEQUENCE [LARGE SCALE GENOMIC DNA]</scope>
    <source>
        <strain evidence="1 2">BR10423</strain>
    </source>
</reference>
<organism evidence="1 2">
    <name type="scientific">Rhizobium altiplani</name>
    <dbReference type="NCBI Taxonomy" id="1864509"/>
    <lineage>
        <taxon>Bacteria</taxon>
        <taxon>Pseudomonadati</taxon>
        <taxon>Pseudomonadota</taxon>
        <taxon>Alphaproteobacteria</taxon>
        <taxon>Hyphomicrobiales</taxon>
        <taxon>Rhizobiaceae</taxon>
        <taxon>Rhizobium/Agrobacterium group</taxon>
        <taxon>Rhizobium</taxon>
    </lineage>
</organism>
<proteinExistence type="predicted"/>
<dbReference type="AlphaFoldDB" id="A0A109J4E4"/>